<sequence>MSNRQMENWRQDGLYFLQGLTLTAVFFGAVVAGLGLLILLLSAVSPSSLRDAIQRISHPIQIAVLAISLVEVIAWNLLPLAGFAPQRLARRMAIGMAAIMLFITVSLLFSL</sequence>
<reference evidence="2" key="2">
    <citation type="journal article" date="2022" name="Microbiol. Resour. Announc.">
        <title>Metagenome Sequencing to Explore Phylogenomics of Terrestrial Cyanobacteria.</title>
        <authorList>
            <person name="Ward R.D."/>
            <person name="Stajich J.E."/>
            <person name="Johansen J.R."/>
            <person name="Huntemann M."/>
            <person name="Clum A."/>
            <person name="Foster B."/>
            <person name="Foster B."/>
            <person name="Roux S."/>
            <person name="Palaniappan K."/>
            <person name="Varghese N."/>
            <person name="Mukherjee S."/>
            <person name="Reddy T.B.K."/>
            <person name="Daum C."/>
            <person name="Copeland A."/>
            <person name="Chen I.A."/>
            <person name="Ivanova N.N."/>
            <person name="Kyrpides N.C."/>
            <person name="Shapiro N."/>
            <person name="Eloe-Fadrosh E.A."/>
            <person name="Pietrasiak N."/>
        </authorList>
    </citation>
    <scope>NUCLEOTIDE SEQUENCE</scope>
    <source>
        <strain evidence="2">GSE-TBD4-15B</strain>
    </source>
</reference>
<feature type="transmembrane region" description="Helical" evidence="1">
    <location>
        <begin position="62"/>
        <end position="82"/>
    </location>
</feature>
<name>A0A951U3T4_9CYAN</name>
<reference evidence="2" key="1">
    <citation type="submission" date="2021-05" db="EMBL/GenBank/DDBJ databases">
        <authorList>
            <person name="Pietrasiak N."/>
            <person name="Ward R."/>
            <person name="Stajich J.E."/>
            <person name="Kurbessoian T."/>
        </authorList>
    </citation>
    <scope>NUCLEOTIDE SEQUENCE</scope>
    <source>
        <strain evidence="2">GSE-TBD4-15B</strain>
    </source>
</reference>
<dbReference type="EMBL" id="JAHHHV010000027">
    <property type="protein sequence ID" value="MBW4464983.1"/>
    <property type="molecule type" value="Genomic_DNA"/>
</dbReference>
<feature type="transmembrane region" description="Helical" evidence="1">
    <location>
        <begin position="88"/>
        <end position="109"/>
    </location>
</feature>
<comment type="caution">
    <text evidence="2">The sequence shown here is derived from an EMBL/GenBank/DDBJ whole genome shotgun (WGS) entry which is preliminary data.</text>
</comment>
<protein>
    <submittedName>
        <fullName evidence="2">Uncharacterized protein</fullName>
    </submittedName>
</protein>
<proteinExistence type="predicted"/>
<keyword evidence="1" id="KW-0472">Membrane</keyword>
<keyword evidence="1" id="KW-1133">Transmembrane helix</keyword>
<organism evidence="2 3">
    <name type="scientific">Pegethrix bostrychoides GSE-TBD4-15B</name>
    <dbReference type="NCBI Taxonomy" id="2839662"/>
    <lineage>
        <taxon>Bacteria</taxon>
        <taxon>Bacillati</taxon>
        <taxon>Cyanobacteriota</taxon>
        <taxon>Cyanophyceae</taxon>
        <taxon>Oculatellales</taxon>
        <taxon>Oculatellaceae</taxon>
        <taxon>Pegethrix</taxon>
    </lineage>
</organism>
<dbReference type="Proteomes" id="UP000707356">
    <property type="component" value="Unassembled WGS sequence"/>
</dbReference>
<accession>A0A951U3T4</accession>
<evidence type="ECO:0000313" key="3">
    <source>
        <dbReference type="Proteomes" id="UP000707356"/>
    </source>
</evidence>
<feature type="transmembrane region" description="Helical" evidence="1">
    <location>
        <begin position="20"/>
        <end position="41"/>
    </location>
</feature>
<keyword evidence="1" id="KW-0812">Transmembrane</keyword>
<evidence type="ECO:0000256" key="1">
    <source>
        <dbReference type="SAM" id="Phobius"/>
    </source>
</evidence>
<gene>
    <name evidence="2" type="ORF">KME07_06025</name>
</gene>
<dbReference type="AlphaFoldDB" id="A0A951U3T4"/>
<evidence type="ECO:0000313" key="2">
    <source>
        <dbReference type="EMBL" id="MBW4464983.1"/>
    </source>
</evidence>